<keyword evidence="3" id="KW-1185">Reference proteome</keyword>
<dbReference type="EMBL" id="GL636505">
    <property type="protein sequence ID" value="EFW14605.1"/>
    <property type="molecule type" value="Genomic_DNA"/>
</dbReference>
<dbReference type="AlphaFoldDB" id="E9DGB3"/>
<gene>
    <name evidence="2" type="ORF">CPSG_08862</name>
</gene>
<reference evidence="3" key="1">
    <citation type="journal article" date="2010" name="Genome Res.">
        <title>Population genomic sequencing of Coccidioides fungi reveals recent hybridization and transposon control.</title>
        <authorList>
            <person name="Neafsey D.E."/>
            <person name="Barker B.M."/>
            <person name="Sharpton T.J."/>
            <person name="Stajich J.E."/>
            <person name="Park D.J."/>
            <person name="Whiston E."/>
            <person name="Hung C.-Y."/>
            <person name="McMahan C."/>
            <person name="White J."/>
            <person name="Sykes S."/>
            <person name="Heiman D."/>
            <person name="Young S."/>
            <person name="Zeng Q."/>
            <person name="Abouelleil A."/>
            <person name="Aftuck L."/>
            <person name="Bessette D."/>
            <person name="Brown A."/>
            <person name="FitzGerald M."/>
            <person name="Lui A."/>
            <person name="Macdonald J.P."/>
            <person name="Priest M."/>
            <person name="Orbach M.J."/>
            <person name="Galgiani J.N."/>
            <person name="Kirkland T.N."/>
            <person name="Cole G.T."/>
            <person name="Birren B.W."/>
            <person name="Henn M.R."/>
            <person name="Taylor J.W."/>
            <person name="Rounsley S.D."/>
        </authorList>
    </citation>
    <scope>NUCLEOTIDE SEQUENCE [LARGE SCALE GENOMIC DNA]</scope>
    <source>
        <strain evidence="3">RMSCC 757 / Silveira</strain>
    </source>
</reference>
<name>E9DGB3_COCPS</name>
<protein>
    <submittedName>
        <fullName evidence="2">Predicted protein</fullName>
    </submittedName>
</protein>
<dbReference type="HOGENOM" id="CLU_2399505_0_0_1"/>
<evidence type="ECO:0000256" key="1">
    <source>
        <dbReference type="SAM" id="MobiDB-lite"/>
    </source>
</evidence>
<dbReference type="VEuPathDB" id="FungiDB:CPSG_08862"/>
<feature type="region of interest" description="Disordered" evidence="1">
    <location>
        <begin position="1"/>
        <end position="26"/>
    </location>
</feature>
<evidence type="ECO:0000313" key="2">
    <source>
        <dbReference type="EMBL" id="EFW14605.1"/>
    </source>
</evidence>
<sequence length="93" mass="10435">MDGSNCSRENPQAFGATGARGNLNSDPSELLTHMRVENETFSAYASRISRTIIERWRGDLGFKRPGTEDAGQYHPSRVEIARRQTRKSHASKL</sequence>
<dbReference type="Proteomes" id="UP000002497">
    <property type="component" value="Unassembled WGS sequence"/>
</dbReference>
<accession>E9DGB3</accession>
<proteinExistence type="predicted"/>
<organism evidence="3">
    <name type="scientific">Coccidioides posadasii (strain RMSCC 757 / Silveira)</name>
    <name type="common">Valley fever fungus</name>
    <dbReference type="NCBI Taxonomy" id="443226"/>
    <lineage>
        <taxon>Eukaryota</taxon>
        <taxon>Fungi</taxon>
        <taxon>Dikarya</taxon>
        <taxon>Ascomycota</taxon>
        <taxon>Pezizomycotina</taxon>
        <taxon>Eurotiomycetes</taxon>
        <taxon>Eurotiomycetidae</taxon>
        <taxon>Onygenales</taxon>
        <taxon>Onygenaceae</taxon>
        <taxon>Coccidioides</taxon>
    </lineage>
</organism>
<reference evidence="3" key="2">
    <citation type="submission" date="2010-03" db="EMBL/GenBank/DDBJ databases">
        <title>The genome sequence of Coccidioides posadasii strain Silveira.</title>
        <authorList>
            <consortium name="The Broad Institute Genome Sequencing Center for Infectious Disease"/>
            <person name="Neafsey D."/>
            <person name="Orbach M."/>
            <person name="Henn M.R."/>
            <person name="Cole G.T."/>
            <person name="Galgiani J."/>
            <person name="Gardner M.J."/>
            <person name="Kirkland T.N."/>
            <person name="Taylor J.W."/>
            <person name="Young S.K."/>
            <person name="Zeng Q."/>
            <person name="Koehrsen M."/>
            <person name="Alvarado L."/>
            <person name="Berlin A."/>
            <person name="Borenstein D."/>
            <person name="Chapman S.B."/>
            <person name="Chen Z."/>
            <person name="Engels R."/>
            <person name="Freedman E."/>
            <person name="Gellesch M."/>
            <person name="Goldberg J."/>
            <person name="Griggs A."/>
            <person name="Gujja S."/>
            <person name="Heilman E."/>
            <person name="Heiman D."/>
            <person name="Howarth C."/>
            <person name="Jen D."/>
            <person name="Larson L."/>
            <person name="Mehta T."/>
            <person name="Neiman D."/>
            <person name="Park D."/>
            <person name="Pearson M."/>
            <person name="Richards J."/>
            <person name="Roberts A."/>
            <person name="Saif S."/>
            <person name="Shea T."/>
            <person name="Shenoy N."/>
            <person name="Sisk P."/>
            <person name="Stolte C."/>
            <person name="Sykes S."/>
            <person name="Walk T."/>
            <person name="White J."/>
            <person name="Yandava C."/>
            <person name="Haas B."/>
            <person name="Nusbaum C."/>
            <person name="Birren B."/>
        </authorList>
    </citation>
    <scope>NUCLEOTIDE SEQUENCE [LARGE SCALE GENOMIC DNA]</scope>
    <source>
        <strain evidence="3">RMSCC 757 / Silveira</strain>
    </source>
</reference>
<evidence type="ECO:0000313" key="3">
    <source>
        <dbReference type="Proteomes" id="UP000002497"/>
    </source>
</evidence>
<feature type="compositionally biased region" description="Polar residues" evidence="1">
    <location>
        <begin position="1"/>
        <end position="10"/>
    </location>
</feature>